<keyword evidence="6 9" id="KW-0811">Translocation</keyword>
<evidence type="ECO:0000256" key="8">
    <source>
        <dbReference type="ARBA" id="ARBA00023242"/>
    </source>
</evidence>
<dbReference type="GO" id="GO:0045893">
    <property type="term" value="P:positive regulation of DNA-templated transcription"/>
    <property type="evidence" value="ECO:0007669"/>
    <property type="project" value="TreeGrafter"/>
</dbReference>
<evidence type="ECO:0000256" key="2">
    <source>
        <dbReference type="ARBA" id="ARBA00005573"/>
    </source>
</evidence>
<comment type="caution">
    <text evidence="11">The sequence shown here is derived from an EMBL/GenBank/DDBJ whole genome shotgun (WGS) entry which is preliminary data.</text>
</comment>
<keyword evidence="8 9" id="KW-0539">Nucleus</keyword>
<keyword evidence="9" id="KW-0472">Membrane</keyword>
<feature type="region of interest" description="Disordered" evidence="10">
    <location>
        <begin position="1077"/>
        <end position="1096"/>
    </location>
</feature>
<feature type="compositionally biased region" description="Acidic residues" evidence="10">
    <location>
        <begin position="144"/>
        <end position="164"/>
    </location>
</feature>
<name>A0A3A3A2D0_9EURO</name>
<dbReference type="PANTHER" id="PTHR13373">
    <property type="entry name" value="FROUNT PROTEIN-RELATED"/>
    <property type="match status" value="1"/>
</dbReference>
<dbReference type="Pfam" id="PF07575">
    <property type="entry name" value="Nucleopor_Nup85"/>
    <property type="match status" value="1"/>
</dbReference>
<feature type="compositionally biased region" description="Polar residues" evidence="10">
    <location>
        <begin position="129"/>
        <end position="139"/>
    </location>
</feature>
<dbReference type="GO" id="GO:0006406">
    <property type="term" value="P:mRNA export from nucleus"/>
    <property type="evidence" value="ECO:0007669"/>
    <property type="project" value="TreeGrafter"/>
</dbReference>
<evidence type="ECO:0000256" key="10">
    <source>
        <dbReference type="SAM" id="MobiDB-lite"/>
    </source>
</evidence>
<dbReference type="OrthoDB" id="5422384at2759"/>
<feature type="region of interest" description="Disordered" evidence="10">
    <location>
        <begin position="1"/>
        <end position="236"/>
    </location>
</feature>
<accession>A0A3A3A2D0</accession>
<dbReference type="AlphaFoldDB" id="A0A3A3A2D0"/>
<keyword evidence="4 9" id="KW-0509">mRNA transport</keyword>
<comment type="subunit">
    <text evidence="9">Component of the nuclear pore complex (NPC).</text>
</comment>
<keyword evidence="7 9" id="KW-0906">Nuclear pore complex</keyword>
<dbReference type="PANTHER" id="PTHR13373:SF21">
    <property type="entry name" value="NUCLEAR PORE COMPLEX PROTEIN NUP85"/>
    <property type="match status" value="1"/>
</dbReference>
<dbReference type="GO" id="GO:0031965">
    <property type="term" value="C:nuclear membrane"/>
    <property type="evidence" value="ECO:0007669"/>
    <property type="project" value="UniProtKB-UniRule"/>
</dbReference>
<evidence type="ECO:0000256" key="1">
    <source>
        <dbReference type="ARBA" id="ARBA00004567"/>
    </source>
</evidence>
<organism evidence="11 12">
    <name type="scientific">Aspergillus sclerotialis</name>
    <dbReference type="NCBI Taxonomy" id="2070753"/>
    <lineage>
        <taxon>Eukaryota</taxon>
        <taxon>Fungi</taxon>
        <taxon>Dikarya</taxon>
        <taxon>Ascomycota</taxon>
        <taxon>Pezizomycotina</taxon>
        <taxon>Eurotiomycetes</taxon>
        <taxon>Eurotiomycetidae</taxon>
        <taxon>Eurotiales</taxon>
        <taxon>Aspergillaceae</taxon>
        <taxon>Aspergillus</taxon>
        <taxon>Aspergillus subgen. Polypaecilum</taxon>
    </lineage>
</organism>
<evidence type="ECO:0000313" key="12">
    <source>
        <dbReference type="Proteomes" id="UP000266188"/>
    </source>
</evidence>
<dbReference type="GO" id="GO:0006606">
    <property type="term" value="P:protein import into nucleus"/>
    <property type="evidence" value="ECO:0007669"/>
    <property type="project" value="TreeGrafter"/>
</dbReference>
<dbReference type="STRING" id="2070753.A0A3A3A2D0"/>
<proteinExistence type="inferred from homology"/>
<comment type="function">
    <text evidence="9">Functions as a component of the nuclear pore complex (NPC).</text>
</comment>
<dbReference type="EMBL" id="MVGC01000036">
    <property type="protein sequence ID" value="RJE25844.1"/>
    <property type="molecule type" value="Genomic_DNA"/>
</dbReference>
<protein>
    <recommendedName>
        <fullName evidence="9">Nuclear pore complex protein Nup85</fullName>
    </recommendedName>
</protein>
<evidence type="ECO:0000256" key="9">
    <source>
        <dbReference type="RuleBase" id="RU365073"/>
    </source>
</evidence>
<evidence type="ECO:0000313" key="11">
    <source>
        <dbReference type="EMBL" id="RJE25844.1"/>
    </source>
</evidence>
<feature type="compositionally biased region" description="Polar residues" evidence="10">
    <location>
        <begin position="67"/>
        <end position="121"/>
    </location>
</feature>
<evidence type="ECO:0000256" key="3">
    <source>
        <dbReference type="ARBA" id="ARBA00022448"/>
    </source>
</evidence>
<feature type="compositionally biased region" description="Polar residues" evidence="10">
    <location>
        <begin position="15"/>
        <end position="29"/>
    </location>
</feature>
<sequence length="1141" mass="123994">MSFQVPYDSSPPSTPEKSGSLFSNVSTTPAGAPPSKANSFTPLGPPPSTAFGSSQLDSRPTFDSPGSLFTKSGNMNMNPNDSLFGSSFGPSHTSHAASRTKNGVTAKSFATSQSFSMTNGTRFGESANFAPSDSFTSSKMSEDVWQDVADEEASEQETDGDMDMETTNGQSSNRVSFLDSHIGDSLPPRPITALGHRKSPYSSPASVKRPKLDERANQSPLRRVRLSPKKGSPMGPIVRNFASRSRPAAVKEPGEMITQSEDELCRMYDEFGQAQYKDIDLNLTLSEISENLTAIWGASIGPAAASRPFGTDATIGPGEHAPNVVKAAFLGSLLLQLHHPPAKSEHFSSSTGQTAPQSLILSGRRAYSPVAMPKFLLGWLDSNHMPQSLDFHGLNQLEPNPTASPNFWEIIKTGVLRGRFSEVTDILRSADFNYARSALEDGLAQAGYRGRQLQNIQRCVNKLLQILESCPGFQHDNWDVRGADWSLYRKRVISAVNDLDEFAEAEEQPTDNTPASGTRFQAINFGLGAPSGPQNLSFTQSARMAESHVPWAIYQNLKSIYRIILGDVVTISTHAQDWVEATIAMTVWWDGEDDDDASGPGFSTSTANFKRSHIPKQALRSVDDDPREAYLQRLGLAYNSATSEAPDDAGFRVNSLNGLEVALASVFEGDIEGVLELLQTWSLCVTSAVAEVSYAGGWFGSSDANTLPGLNEDDLMVLSYGQNENPRTSRVHKDDILSAYASGLFERPSIENELGARGGWEVGLGILSRLDDTDRMQKSVSEMLDRLPLDTPAQMDKVVLLCGELGLEEEGRRVAERYGDVIVSKSEDYGLVLVCYARGHNRRKVKSVVDLLASYSIVQSRAYPSFTDLDADLRILITDPKAYLSGLAEVDEEAASILQFYFSGYATLRRFYEIRDEAIGLKDGQRPHFKPLARRRAAAQALVAVIGSAADSIYGGLYDPDRDSAVQVDGLLALLGEALAFIDQPTPILSLSDQFTILSAIEDLETVTPRVYSQCEECFRSTLLEYHSSRGGDQSTSESFALPPSPRALLKKSMSSLTASSTFSFIGSDMLESARARSISRGGSGSSSAVLVPRSDDQKESYQRGWDWRAGLSEDAKGEDVLRMLRLGLARGVSYGALGSI</sequence>
<keyword evidence="5 9" id="KW-0653">Protein transport</keyword>
<dbReference type="GO" id="GO:0031080">
    <property type="term" value="C:nuclear pore outer ring"/>
    <property type="evidence" value="ECO:0007669"/>
    <property type="project" value="TreeGrafter"/>
</dbReference>
<evidence type="ECO:0000256" key="5">
    <source>
        <dbReference type="ARBA" id="ARBA00022927"/>
    </source>
</evidence>
<dbReference type="Proteomes" id="UP000266188">
    <property type="component" value="Unassembled WGS sequence"/>
</dbReference>
<dbReference type="GO" id="GO:0017056">
    <property type="term" value="F:structural constituent of nuclear pore"/>
    <property type="evidence" value="ECO:0007669"/>
    <property type="project" value="TreeGrafter"/>
</dbReference>
<gene>
    <name evidence="11" type="ORF">PHISCL_01820</name>
</gene>
<evidence type="ECO:0000256" key="4">
    <source>
        <dbReference type="ARBA" id="ARBA00022816"/>
    </source>
</evidence>
<evidence type="ECO:0000256" key="6">
    <source>
        <dbReference type="ARBA" id="ARBA00023010"/>
    </source>
</evidence>
<reference evidence="12" key="1">
    <citation type="submission" date="2017-02" db="EMBL/GenBank/DDBJ databases">
        <authorList>
            <person name="Tafer H."/>
            <person name="Lopandic K."/>
        </authorList>
    </citation>
    <scope>NUCLEOTIDE SEQUENCE [LARGE SCALE GENOMIC DNA]</scope>
    <source>
        <strain evidence="12">CBS 366.77</strain>
    </source>
</reference>
<comment type="subcellular location">
    <subcellularLocation>
        <location evidence="1 9">Nucleus</location>
        <location evidence="1 9">Nuclear pore complex</location>
    </subcellularLocation>
</comment>
<comment type="similarity">
    <text evidence="2 9">Belongs to the nucleoporin Nup85 family.</text>
</comment>
<feature type="compositionally biased region" description="Low complexity" evidence="10">
    <location>
        <begin position="1077"/>
        <end position="1089"/>
    </location>
</feature>
<keyword evidence="12" id="KW-1185">Reference proteome</keyword>
<evidence type="ECO:0000256" key="7">
    <source>
        <dbReference type="ARBA" id="ARBA00023132"/>
    </source>
</evidence>
<dbReference type="InterPro" id="IPR011502">
    <property type="entry name" value="Nucleoporin_Nup85"/>
</dbReference>
<feature type="compositionally biased region" description="Polar residues" evidence="10">
    <location>
        <begin position="165"/>
        <end position="175"/>
    </location>
</feature>
<keyword evidence="3 9" id="KW-0813">Transport</keyword>